<keyword evidence="3" id="KW-0235">DNA replication</keyword>
<dbReference type="STRING" id="200361.A0A453FV14"/>
<dbReference type="GO" id="GO:0031261">
    <property type="term" value="C:DNA replication preinitiation complex"/>
    <property type="evidence" value="ECO:0007669"/>
    <property type="project" value="TreeGrafter"/>
</dbReference>
<dbReference type="InterPro" id="IPR003874">
    <property type="entry name" value="CDC45"/>
</dbReference>
<dbReference type="GO" id="GO:0003682">
    <property type="term" value="F:chromatin binding"/>
    <property type="evidence" value="ECO:0007669"/>
    <property type="project" value="TreeGrafter"/>
</dbReference>
<name>A0A453FV14_AEGTS</name>
<accession>A0A453FV14</accession>
<evidence type="ECO:0000256" key="5">
    <source>
        <dbReference type="ARBA" id="ARBA00023306"/>
    </source>
</evidence>
<dbReference type="GO" id="GO:0000727">
    <property type="term" value="P:double-strand break repair via break-induced replication"/>
    <property type="evidence" value="ECO:0007669"/>
    <property type="project" value="TreeGrafter"/>
</dbReference>
<evidence type="ECO:0000256" key="1">
    <source>
        <dbReference type="ARBA" id="ARBA00004123"/>
    </source>
</evidence>
<reference evidence="6" key="4">
    <citation type="submission" date="2019-03" db="UniProtKB">
        <authorList>
            <consortium name="EnsemblPlants"/>
        </authorList>
    </citation>
    <scope>IDENTIFICATION</scope>
</reference>
<dbReference type="PANTHER" id="PTHR10507:SF0">
    <property type="entry name" value="CELL DIVISION CONTROL PROTEIN 45 HOMOLOG"/>
    <property type="match status" value="1"/>
</dbReference>
<dbReference type="AlphaFoldDB" id="A0A453FV14"/>
<dbReference type="Proteomes" id="UP000015105">
    <property type="component" value="Chromosome 3D"/>
</dbReference>
<evidence type="ECO:0000256" key="4">
    <source>
        <dbReference type="ARBA" id="ARBA00023242"/>
    </source>
</evidence>
<dbReference type="Gramene" id="AET3Gv20790100.1">
    <property type="protein sequence ID" value="AET3Gv20790100.1"/>
    <property type="gene ID" value="AET3Gv20790100"/>
</dbReference>
<keyword evidence="7" id="KW-1185">Reference proteome</keyword>
<evidence type="ECO:0000313" key="6">
    <source>
        <dbReference type="EnsemblPlants" id="AET3Gv20790100.1"/>
    </source>
</evidence>
<evidence type="ECO:0000313" key="7">
    <source>
        <dbReference type="Proteomes" id="UP000015105"/>
    </source>
</evidence>
<evidence type="ECO:0000256" key="3">
    <source>
        <dbReference type="ARBA" id="ARBA00022705"/>
    </source>
</evidence>
<organism evidence="6 7">
    <name type="scientific">Aegilops tauschii subsp. strangulata</name>
    <name type="common">Goatgrass</name>
    <dbReference type="NCBI Taxonomy" id="200361"/>
    <lineage>
        <taxon>Eukaryota</taxon>
        <taxon>Viridiplantae</taxon>
        <taxon>Streptophyta</taxon>
        <taxon>Embryophyta</taxon>
        <taxon>Tracheophyta</taxon>
        <taxon>Spermatophyta</taxon>
        <taxon>Magnoliopsida</taxon>
        <taxon>Liliopsida</taxon>
        <taxon>Poales</taxon>
        <taxon>Poaceae</taxon>
        <taxon>BOP clade</taxon>
        <taxon>Pooideae</taxon>
        <taxon>Triticodae</taxon>
        <taxon>Triticeae</taxon>
        <taxon>Triticinae</taxon>
        <taxon>Aegilops</taxon>
    </lineage>
</organism>
<dbReference type="GO" id="GO:1902977">
    <property type="term" value="P:mitotic DNA replication preinitiation complex assembly"/>
    <property type="evidence" value="ECO:0007669"/>
    <property type="project" value="TreeGrafter"/>
</dbReference>
<reference evidence="7" key="1">
    <citation type="journal article" date="2014" name="Science">
        <title>Ancient hybridizations among the ancestral genomes of bread wheat.</title>
        <authorList>
            <consortium name="International Wheat Genome Sequencing Consortium,"/>
            <person name="Marcussen T."/>
            <person name="Sandve S.R."/>
            <person name="Heier L."/>
            <person name="Spannagl M."/>
            <person name="Pfeifer M."/>
            <person name="Jakobsen K.S."/>
            <person name="Wulff B.B."/>
            <person name="Steuernagel B."/>
            <person name="Mayer K.F."/>
            <person name="Olsen O.A."/>
        </authorList>
    </citation>
    <scope>NUCLEOTIDE SEQUENCE [LARGE SCALE GENOMIC DNA]</scope>
    <source>
        <strain evidence="7">cv. AL8/78</strain>
    </source>
</reference>
<reference evidence="6" key="3">
    <citation type="journal article" date="2017" name="Nature">
        <title>Genome sequence of the progenitor of the wheat D genome Aegilops tauschii.</title>
        <authorList>
            <person name="Luo M.C."/>
            <person name="Gu Y.Q."/>
            <person name="Puiu D."/>
            <person name="Wang H."/>
            <person name="Twardziok S.O."/>
            <person name="Deal K.R."/>
            <person name="Huo N."/>
            <person name="Zhu T."/>
            <person name="Wang L."/>
            <person name="Wang Y."/>
            <person name="McGuire P.E."/>
            <person name="Liu S."/>
            <person name="Long H."/>
            <person name="Ramasamy R.K."/>
            <person name="Rodriguez J.C."/>
            <person name="Van S.L."/>
            <person name="Yuan L."/>
            <person name="Wang Z."/>
            <person name="Xia Z."/>
            <person name="Xiao L."/>
            <person name="Anderson O.D."/>
            <person name="Ouyang S."/>
            <person name="Liang Y."/>
            <person name="Zimin A.V."/>
            <person name="Pertea G."/>
            <person name="Qi P."/>
            <person name="Bennetzen J.L."/>
            <person name="Dai X."/>
            <person name="Dawson M.W."/>
            <person name="Muller H.G."/>
            <person name="Kugler K."/>
            <person name="Rivarola-Duarte L."/>
            <person name="Spannagl M."/>
            <person name="Mayer K.F.X."/>
            <person name="Lu F.H."/>
            <person name="Bevan M.W."/>
            <person name="Leroy P."/>
            <person name="Li P."/>
            <person name="You F.M."/>
            <person name="Sun Q."/>
            <person name="Liu Z."/>
            <person name="Lyons E."/>
            <person name="Wicker T."/>
            <person name="Salzberg S.L."/>
            <person name="Devos K.M."/>
            <person name="Dvorak J."/>
        </authorList>
    </citation>
    <scope>NUCLEOTIDE SEQUENCE [LARGE SCALE GENOMIC DNA]</scope>
    <source>
        <strain evidence="6">cv. AL8/78</strain>
    </source>
</reference>
<keyword evidence="5" id="KW-0131">Cell cycle</keyword>
<proteinExistence type="inferred from homology"/>
<comment type="subcellular location">
    <subcellularLocation>
        <location evidence="1">Nucleus</location>
    </subcellularLocation>
</comment>
<dbReference type="PANTHER" id="PTHR10507">
    <property type="entry name" value="CDC45-RELATED PROTEIN"/>
    <property type="match status" value="1"/>
</dbReference>
<comment type="similarity">
    <text evidence="2">Belongs to the CDC45 family.</text>
</comment>
<reference evidence="6" key="5">
    <citation type="journal article" date="2021" name="G3 (Bethesda)">
        <title>Aegilops tauschii genome assembly Aet v5.0 features greater sequence contiguity and improved annotation.</title>
        <authorList>
            <person name="Wang L."/>
            <person name="Zhu T."/>
            <person name="Rodriguez J.C."/>
            <person name="Deal K.R."/>
            <person name="Dubcovsky J."/>
            <person name="McGuire P.E."/>
            <person name="Lux T."/>
            <person name="Spannagl M."/>
            <person name="Mayer K.F.X."/>
            <person name="Baldrich P."/>
            <person name="Meyers B.C."/>
            <person name="Huo N."/>
            <person name="Gu Y.Q."/>
            <person name="Zhou H."/>
            <person name="Devos K.M."/>
            <person name="Bennetzen J.L."/>
            <person name="Unver T."/>
            <person name="Budak H."/>
            <person name="Gulick P.J."/>
            <person name="Galiba G."/>
            <person name="Kalapos B."/>
            <person name="Nelson D.R."/>
            <person name="Li P."/>
            <person name="You F.M."/>
            <person name="Luo M.C."/>
            <person name="Dvorak J."/>
        </authorList>
    </citation>
    <scope>NUCLEOTIDE SEQUENCE [LARGE SCALE GENOMIC DNA]</scope>
    <source>
        <strain evidence="6">cv. AL8/78</strain>
    </source>
</reference>
<dbReference type="GO" id="GO:0003688">
    <property type="term" value="F:DNA replication origin binding"/>
    <property type="evidence" value="ECO:0007669"/>
    <property type="project" value="TreeGrafter"/>
</dbReference>
<keyword evidence="4" id="KW-0539">Nucleus</keyword>
<dbReference type="GO" id="GO:0003697">
    <property type="term" value="F:single-stranded DNA binding"/>
    <property type="evidence" value="ECO:0007669"/>
    <property type="project" value="TreeGrafter"/>
</dbReference>
<protein>
    <submittedName>
        <fullName evidence="6">Uncharacterized protein</fullName>
    </submittedName>
</protein>
<evidence type="ECO:0000256" key="2">
    <source>
        <dbReference type="ARBA" id="ARBA00010727"/>
    </source>
</evidence>
<dbReference type="GO" id="GO:0006270">
    <property type="term" value="P:DNA replication initiation"/>
    <property type="evidence" value="ECO:0007669"/>
    <property type="project" value="InterPro"/>
</dbReference>
<sequence>MIFLRAHGYRSKVSAVDVVYGVTTLLESLNDESKDSKECRATEQFWVPYSALSLSNVD</sequence>
<reference evidence="7" key="2">
    <citation type="journal article" date="2017" name="Nat. Plants">
        <title>The Aegilops tauschii genome reveals multiple impacts of transposons.</title>
        <authorList>
            <person name="Zhao G."/>
            <person name="Zou C."/>
            <person name="Li K."/>
            <person name="Wang K."/>
            <person name="Li T."/>
            <person name="Gao L."/>
            <person name="Zhang X."/>
            <person name="Wang H."/>
            <person name="Yang Z."/>
            <person name="Liu X."/>
            <person name="Jiang W."/>
            <person name="Mao L."/>
            <person name="Kong X."/>
            <person name="Jiao Y."/>
            <person name="Jia J."/>
        </authorList>
    </citation>
    <scope>NUCLEOTIDE SEQUENCE [LARGE SCALE GENOMIC DNA]</scope>
    <source>
        <strain evidence="7">cv. AL8/78</strain>
    </source>
</reference>
<dbReference type="EnsemblPlants" id="AET3Gv20790100.1">
    <property type="protein sequence ID" value="AET3Gv20790100.1"/>
    <property type="gene ID" value="AET3Gv20790100"/>
</dbReference>